<dbReference type="InterPro" id="IPR037919">
    <property type="entry name" value="OGT"/>
</dbReference>
<keyword evidence="2" id="KW-0808">Transferase</keyword>
<evidence type="ECO:0000256" key="6">
    <source>
        <dbReference type="SAM" id="SignalP"/>
    </source>
</evidence>
<dbReference type="GO" id="GO:0006493">
    <property type="term" value="P:protein O-linked glycosylation"/>
    <property type="evidence" value="ECO:0007669"/>
    <property type="project" value="InterPro"/>
</dbReference>
<evidence type="ECO:0000313" key="8">
    <source>
        <dbReference type="EMBL" id="CAE0259921.1"/>
    </source>
</evidence>
<feature type="chain" id="PRO_5035680929" description="O-GlcNAc transferase C-terminal domain-containing protein" evidence="6">
    <location>
        <begin position="30"/>
        <end position="1016"/>
    </location>
</feature>
<feature type="region of interest" description="Disordered" evidence="5">
    <location>
        <begin position="818"/>
        <end position="842"/>
    </location>
</feature>
<accession>A0A7S3GBR8</accession>
<gene>
    <name evidence="8" type="ORF">PBIL07802_LOCUS22197</name>
    <name evidence="9" type="ORF">PBIL07802_LOCUS22198</name>
</gene>
<dbReference type="GO" id="GO:0097363">
    <property type="term" value="F:protein O-acetylglucosaminyltransferase activity"/>
    <property type="evidence" value="ECO:0007669"/>
    <property type="project" value="TreeGrafter"/>
</dbReference>
<evidence type="ECO:0000256" key="2">
    <source>
        <dbReference type="ARBA" id="ARBA00022679"/>
    </source>
</evidence>
<dbReference type="AlphaFoldDB" id="A0A7S3GBR8"/>
<keyword evidence="6" id="KW-0732">Signal</keyword>
<feature type="signal peptide" evidence="6">
    <location>
        <begin position="1"/>
        <end position="29"/>
    </location>
</feature>
<evidence type="ECO:0000256" key="5">
    <source>
        <dbReference type="SAM" id="MobiDB-lite"/>
    </source>
</evidence>
<comment type="pathway">
    <text evidence="1">Protein modification; protein glycosylation.</text>
</comment>
<dbReference type="Gene3D" id="3.40.50.11380">
    <property type="match status" value="1"/>
</dbReference>
<dbReference type="PANTHER" id="PTHR44366">
    <property type="entry name" value="UDP-N-ACETYLGLUCOSAMINE--PEPTIDE N-ACETYLGLUCOSAMINYLTRANSFERASE 110 KDA SUBUNIT"/>
    <property type="match status" value="1"/>
</dbReference>
<dbReference type="Pfam" id="PF13844">
    <property type="entry name" value="Glyco_transf_41"/>
    <property type="match status" value="1"/>
</dbReference>
<feature type="region of interest" description="Disordered" evidence="5">
    <location>
        <begin position="763"/>
        <end position="790"/>
    </location>
</feature>
<dbReference type="EMBL" id="HBIB01034156">
    <property type="protein sequence ID" value="CAE0259922.1"/>
    <property type="molecule type" value="Transcribed_RNA"/>
</dbReference>
<feature type="domain" description="O-GlcNAc transferase C-terminal" evidence="7">
    <location>
        <begin position="844"/>
        <end position="936"/>
    </location>
</feature>
<dbReference type="PANTHER" id="PTHR44366:SF1">
    <property type="entry name" value="UDP-N-ACETYLGLUCOSAMINE--PEPTIDE N-ACETYLGLUCOSAMINYLTRANSFERASE 110 KDA SUBUNIT"/>
    <property type="match status" value="1"/>
</dbReference>
<proteinExistence type="predicted"/>
<keyword evidence="4" id="KW-0802">TPR repeat</keyword>
<organism evidence="9">
    <name type="scientific">Palpitomonas bilix</name>
    <dbReference type="NCBI Taxonomy" id="652834"/>
    <lineage>
        <taxon>Eukaryota</taxon>
        <taxon>Eukaryota incertae sedis</taxon>
    </lineage>
</organism>
<feature type="compositionally biased region" description="Basic and acidic residues" evidence="5">
    <location>
        <begin position="823"/>
        <end position="842"/>
    </location>
</feature>
<dbReference type="EMBL" id="HBIB01034155">
    <property type="protein sequence ID" value="CAE0259921.1"/>
    <property type="molecule type" value="Transcribed_RNA"/>
</dbReference>
<protein>
    <recommendedName>
        <fullName evidence="7">O-GlcNAc transferase C-terminal domain-containing protein</fullName>
    </recommendedName>
</protein>
<evidence type="ECO:0000256" key="1">
    <source>
        <dbReference type="ARBA" id="ARBA00004922"/>
    </source>
</evidence>
<dbReference type="Gene3D" id="3.40.50.2000">
    <property type="entry name" value="Glycogen Phosphorylase B"/>
    <property type="match status" value="1"/>
</dbReference>
<name>A0A7S3GBR8_9EUKA</name>
<evidence type="ECO:0000256" key="3">
    <source>
        <dbReference type="ARBA" id="ARBA00022737"/>
    </source>
</evidence>
<reference evidence="9" key="1">
    <citation type="submission" date="2021-01" db="EMBL/GenBank/DDBJ databases">
        <authorList>
            <person name="Corre E."/>
            <person name="Pelletier E."/>
            <person name="Niang G."/>
            <person name="Scheremetjew M."/>
            <person name="Finn R."/>
            <person name="Kale V."/>
            <person name="Holt S."/>
            <person name="Cochrane G."/>
            <person name="Meng A."/>
            <person name="Brown T."/>
            <person name="Cohen L."/>
        </authorList>
    </citation>
    <scope>NUCLEOTIDE SEQUENCE</scope>
    <source>
        <strain evidence="9">NIES-2562</strain>
    </source>
</reference>
<sequence length="1016" mass="112622">MRWEKGTASFLSRLLLIFILHTFGLTATADNSLRAGHERLVNHLLRDFKQNGGNHLSPAADLLFETVFFRSHTSIILPILESICPLPDTAEQEHSNLSPAGRLLCSYLYLCAGQGIKRGDDGEGGGVRFDNMRVVTPSHLLRASFVLEYFTNLHSHSRPLPSELKSTEKTPSLLQFEGAWHSFFQCQSKGSWCIPSSLSGSLFQQLGKASTLLPDICHKSDFKAFLSEGALLLALIPHILRSEDGSFRSTIFAAQAFVSGGSAEGGIELLQRVPFLKVRDRGHNGESSTMEEINVEKSNSLAGVARCLYFRACTTSCQEGMIAEEIKRALAWMEQVQEEVEMHSRSTSHGEDDSRQVEMWRAVHKMWSSPPAHIADVVDCIAPFDALLLPFGGGVFPHFVATYHAHRILARAAHISPTLPNFSHSSLLERDLSSTSPLRIALITSDFGDNSVGRELLALLQATSRLSSASSTSARRGENDDNKNDPLSFYIVGGRRIVFSCWMIDQGEKRTASATLGVVKATQSLCSEGTMHTYNRKSDPIQLATDLNTDSTGVTVDVDVWMPSRYRSKAGVYTGDALSLQPAPLQVSFKNFVGSSGQPWLTHLLADAIVAPPEFATPRQFSEHVLLVPHSFYLMEGYTSHYDPRTKVRKVDEEGDIGALQILSRVTSMGRTSSCEVEVPTNARARENLVQGSGEGVMPWSHCVDELTNATSLLSEALEDEKFMRCAERVVVAAAFHNHRKLDQQSRSLMMTAMDAISDVMQQEQGESKHPLEQEGVREKWEGNENRSSPSHPFPFFWTFRNPASCSSHILNSTLSTTLTSRSQKEGEQKHEGCELDGGRVTHTDKRISPSQFLLSELFPRRCHLAIKRFATIGLDPLHYNGHSATADLLFAGVPVVTFPRERFAARVTASLLTSVGLTQFIARSQFEYAHIAQEYVRSTLNPSEREKARGSQATPSSLHRTAVRSHLDALALDEKGPFNTSEWTLHFIRTLTLLFDSHVSGDAKRYHIRTVDVQE</sequence>
<dbReference type="InterPro" id="IPR029489">
    <property type="entry name" value="OGT/SEC/SPY_C"/>
</dbReference>
<feature type="compositionally biased region" description="Basic and acidic residues" evidence="5">
    <location>
        <begin position="766"/>
        <end position="785"/>
    </location>
</feature>
<evidence type="ECO:0000256" key="4">
    <source>
        <dbReference type="ARBA" id="ARBA00022803"/>
    </source>
</evidence>
<evidence type="ECO:0000313" key="9">
    <source>
        <dbReference type="EMBL" id="CAE0259922.1"/>
    </source>
</evidence>
<evidence type="ECO:0000259" key="7">
    <source>
        <dbReference type="Pfam" id="PF13844"/>
    </source>
</evidence>
<keyword evidence="3" id="KW-0677">Repeat</keyword>